<protein>
    <submittedName>
        <fullName evidence="2">Uncharacterized protein</fullName>
    </submittedName>
</protein>
<dbReference type="RefSeq" id="WP_214112633.1">
    <property type="nucleotide sequence ID" value="NZ_JAHCTB010000002.1"/>
</dbReference>
<dbReference type="Proteomes" id="UP001297092">
    <property type="component" value="Unassembled WGS sequence"/>
</dbReference>
<proteinExistence type="predicted"/>
<keyword evidence="1" id="KW-0472">Membrane</keyword>
<keyword evidence="1" id="KW-0812">Transmembrane</keyword>
<organism evidence="2 3">
    <name type="scientific">Aequorivita echinoideorum</name>
    <dbReference type="NCBI Taxonomy" id="1549647"/>
    <lineage>
        <taxon>Bacteria</taxon>
        <taxon>Pseudomonadati</taxon>
        <taxon>Bacteroidota</taxon>
        <taxon>Flavobacteriia</taxon>
        <taxon>Flavobacteriales</taxon>
        <taxon>Flavobacteriaceae</taxon>
        <taxon>Aequorivita</taxon>
    </lineage>
</organism>
<evidence type="ECO:0000313" key="2">
    <source>
        <dbReference type="EMBL" id="MBT0607783.1"/>
    </source>
</evidence>
<reference evidence="2 3" key="1">
    <citation type="submission" date="2021-05" db="EMBL/GenBank/DDBJ databases">
        <title>Aequorivita echinoideorum JCM 30378 genome.</title>
        <authorList>
            <person name="Zhang H."/>
            <person name="Li C."/>
        </authorList>
    </citation>
    <scope>NUCLEOTIDE SEQUENCE [LARGE SCALE GENOMIC DNA]</scope>
    <source>
        <strain evidence="2 3">JCM30378</strain>
    </source>
</reference>
<feature type="transmembrane region" description="Helical" evidence="1">
    <location>
        <begin position="5"/>
        <end position="24"/>
    </location>
</feature>
<keyword evidence="3" id="KW-1185">Reference proteome</keyword>
<name>A0ABS5S3L6_9FLAO</name>
<evidence type="ECO:0000256" key="1">
    <source>
        <dbReference type="SAM" id="Phobius"/>
    </source>
</evidence>
<gene>
    <name evidence="2" type="ORF">KIV10_06275</name>
</gene>
<accession>A0ABS5S3L6</accession>
<evidence type="ECO:0000313" key="3">
    <source>
        <dbReference type="Proteomes" id="UP001297092"/>
    </source>
</evidence>
<comment type="caution">
    <text evidence="2">The sequence shown here is derived from an EMBL/GenBank/DDBJ whole genome shotgun (WGS) entry which is preliminary data.</text>
</comment>
<sequence length="65" mass="7316">MKKIIFYIAIAVAIILLVNIIEILVTDLDRLTNYGYGYLAGKFLLFVVFIAIALVTRKPKKASNK</sequence>
<feature type="transmembrane region" description="Helical" evidence="1">
    <location>
        <begin position="36"/>
        <end position="55"/>
    </location>
</feature>
<keyword evidence="1" id="KW-1133">Transmembrane helix</keyword>
<dbReference type="EMBL" id="JAHCTB010000002">
    <property type="protein sequence ID" value="MBT0607783.1"/>
    <property type="molecule type" value="Genomic_DNA"/>
</dbReference>